<evidence type="ECO:0000259" key="5">
    <source>
        <dbReference type="Pfam" id="PF01011"/>
    </source>
</evidence>
<protein>
    <submittedName>
        <fullName evidence="6">Glucose dehydrogenase</fullName>
    </submittedName>
</protein>
<dbReference type="EMBL" id="JPUA01000034">
    <property type="protein sequence ID" value="OWV29369.1"/>
    <property type="molecule type" value="Genomic_DNA"/>
</dbReference>
<keyword evidence="3" id="KW-0560">Oxidoreductase</keyword>
<dbReference type="SMART" id="SM00564">
    <property type="entry name" value="PQQ"/>
    <property type="match status" value="5"/>
</dbReference>
<dbReference type="GO" id="GO:0048038">
    <property type="term" value="F:quinone binding"/>
    <property type="evidence" value="ECO:0007669"/>
    <property type="project" value="InterPro"/>
</dbReference>
<comment type="cofactor">
    <cofactor evidence="1">
        <name>pyrroloquinoline quinone</name>
        <dbReference type="ChEBI" id="CHEBI:58442"/>
    </cofactor>
</comment>
<dbReference type="GO" id="GO:0016020">
    <property type="term" value="C:membrane"/>
    <property type="evidence" value="ECO:0007669"/>
    <property type="project" value="InterPro"/>
</dbReference>
<reference evidence="6 7" key="1">
    <citation type="submission" date="2014-08" db="EMBL/GenBank/DDBJ databases">
        <title>Draft genome sequence of a novel L-asparaginase producing marine bacterium, Halomonas campaniensis.</title>
        <authorList>
            <person name="Sundarakrishnan B."/>
            <person name="Moushumi Priya A."/>
            <person name="Raman G."/>
            <person name="Sakthivel N."/>
            <person name="Park S."/>
            <person name="Jayachandran S."/>
        </authorList>
    </citation>
    <scope>NUCLEOTIDE SEQUENCE [LARGE SCALE GENOMIC DNA]</scope>
    <source>
        <strain evidence="6 7">SK03</strain>
    </source>
</reference>
<feature type="domain" description="Pyrrolo-quinoline quinone repeat" evidence="5">
    <location>
        <begin position="185"/>
        <end position="661"/>
    </location>
</feature>
<keyword evidence="7" id="KW-1185">Reference proteome</keyword>
<evidence type="ECO:0000256" key="3">
    <source>
        <dbReference type="ARBA" id="ARBA00023002"/>
    </source>
</evidence>
<dbReference type="Gene3D" id="2.140.10.10">
    <property type="entry name" value="Quinoprotein alcohol dehydrogenase-like superfamily"/>
    <property type="match status" value="2"/>
</dbReference>
<dbReference type="InterPro" id="IPR011047">
    <property type="entry name" value="Quinoprotein_ADH-like_sf"/>
</dbReference>
<dbReference type="InterPro" id="IPR017511">
    <property type="entry name" value="PQQ_mDH"/>
</dbReference>
<feature type="region of interest" description="Disordered" evidence="4">
    <location>
        <begin position="1"/>
        <end position="20"/>
    </location>
</feature>
<dbReference type="GO" id="GO:0008876">
    <property type="term" value="F:quinoprotein glucose dehydrogenase activity"/>
    <property type="evidence" value="ECO:0007669"/>
    <property type="project" value="TreeGrafter"/>
</dbReference>
<evidence type="ECO:0000313" key="6">
    <source>
        <dbReference type="EMBL" id="OWV29369.1"/>
    </source>
</evidence>
<dbReference type="PANTHER" id="PTHR32303">
    <property type="entry name" value="QUINOPROTEIN ALCOHOL DEHYDROGENASE (CYTOCHROME C)"/>
    <property type="match status" value="1"/>
</dbReference>
<organism evidence="6 7">
    <name type="scientific">Halomonas campaniensis</name>
    <dbReference type="NCBI Taxonomy" id="213554"/>
    <lineage>
        <taxon>Bacteria</taxon>
        <taxon>Pseudomonadati</taxon>
        <taxon>Pseudomonadota</taxon>
        <taxon>Gammaproteobacteria</taxon>
        <taxon>Oceanospirillales</taxon>
        <taxon>Halomonadaceae</taxon>
        <taxon>Halomonas</taxon>
    </lineage>
</organism>
<dbReference type="STRING" id="213554.FF32_10155"/>
<feature type="non-terminal residue" evidence="6">
    <location>
        <position position="1"/>
    </location>
</feature>
<feature type="domain" description="Pyrrolo-quinoline quinone repeat" evidence="5">
    <location>
        <begin position="7"/>
        <end position="120"/>
    </location>
</feature>
<gene>
    <name evidence="6" type="ORF">JI62_14115</name>
</gene>
<comment type="similarity">
    <text evidence="2">Belongs to the bacterial PQQ dehydrogenase family.</text>
</comment>
<dbReference type="SUPFAM" id="SSF50998">
    <property type="entry name" value="Quinoprotein alcohol dehydrogenase-like"/>
    <property type="match status" value="1"/>
</dbReference>
<dbReference type="InterPro" id="IPR018391">
    <property type="entry name" value="PQQ_b-propeller_rpt"/>
</dbReference>
<feature type="compositionally biased region" description="Gly residues" evidence="4">
    <location>
        <begin position="1"/>
        <end position="13"/>
    </location>
</feature>
<accession>A0A246RYW0</accession>
<name>A0A246RYW0_9GAMM</name>
<dbReference type="Proteomes" id="UP000197334">
    <property type="component" value="Unassembled WGS sequence"/>
</dbReference>
<dbReference type="CDD" id="cd10280">
    <property type="entry name" value="PQQ_mGDH"/>
    <property type="match status" value="1"/>
</dbReference>
<dbReference type="NCBIfam" id="TIGR03074">
    <property type="entry name" value="PQQ_membr_DH"/>
    <property type="match status" value="1"/>
</dbReference>
<dbReference type="RefSeq" id="WP_088701340.1">
    <property type="nucleotide sequence ID" value="NZ_JPUA01000034.1"/>
</dbReference>
<comment type="caution">
    <text evidence="6">The sequence shown here is derived from an EMBL/GenBank/DDBJ whole genome shotgun (WGS) entry which is preliminary data.</text>
</comment>
<evidence type="ECO:0000256" key="1">
    <source>
        <dbReference type="ARBA" id="ARBA00001931"/>
    </source>
</evidence>
<dbReference type="OrthoDB" id="9794322at2"/>
<dbReference type="AlphaFoldDB" id="A0A246RYW0"/>
<evidence type="ECO:0000256" key="4">
    <source>
        <dbReference type="SAM" id="MobiDB-lite"/>
    </source>
</evidence>
<dbReference type="Pfam" id="PF01011">
    <property type="entry name" value="PQQ"/>
    <property type="match status" value="2"/>
</dbReference>
<dbReference type="InterPro" id="IPR002372">
    <property type="entry name" value="PQQ_rpt_dom"/>
</dbReference>
<evidence type="ECO:0000256" key="2">
    <source>
        <dbReference type="ARBA" id="ARBA00008156"/>
    </source>
</evidence>
<evidence type="ECO:0000313" key="7">
    <source>
        <dbReference type="Proteomes" id="UP000197334"/>
    </source>
</evidence>
<sequence length="686" mass="73246">GAGEGGPAYGGTNAGTHYSSLDQITPENIGELEEVWRIQTGDKAGPNAPPEITNQNTPLKVNDSLYICTSHSRAMALSPETGETLWAFDPEISTMGADDFSGWAHMTCRGLAYYDAANYSTDTNDAATDSTEETNSDAAPSSATALSFDIFDDSDIFSLDLSFLSLLFGVEENGNTQPMLSETDVMCPRRLYLPTADARLIALNADTGERCASFGDNGEIDLTNNIGDFSPGGYYSTSPATVTENLVILGGHVTDNSSIDEPSGVIRAFDVHTGELVWNWDSGNPDDTDPLAEGETYTRGSPNVWAPISVDEALGMVYLPMGNATPDQYGADRTENDETYSAGLVALNLEDGQVEWVYQFVHHDLWDMDSPAQPVLIDLATDEGTQPAVIQPTKQGSLYVLNRATGEPIVPIEEVPAPQGAVEGDWTAETQPRSALNLLPPPLTERDMWGASPFDQMMCRIQFNSLRYEGQYTPPSLEGSIVYPGNVGVMNWGGVAVDPERQALFTGAKYLAFVSTLIPREEVEEGQGSASEQGLQANAGAPYAVELGPLLSVLGLPCQAPSWGDVAGIDLQSAEVVWKHRNGTTRDSMPFDLPIGLNVGVPALGGPLTTAGGVSFLSGTLDQYLRGYDITTGEELYKARLPAGGQATPMTYTGQDGRQYVVVTAGGHGTFGTKMGDYVIGYALPE</sequence>
<dbReference type="PANTHER" id="PTHR32303:SF4">
    <property type="entry name" value="QUINOPROTEIN GLUCOSE DEHYDROGENASE"/>
    <property type="match status" value="1"/>
</dbReference>
<proteinExistence type="inferred from homology"/>